<feature type="domain" description="DUF5655" evidence="1">
    <location>
        <begin position="21"/>
        <end position="121"/>
    </location>
</feature>
<evidence type="ECO:0000313" key="2">
    <source>
        <dbReference type="EMBL" id="MBP1920996.1"/>
    </source>
</evidence>
<reference evidence="2 3" key="1">
    <citation type="submission" date="2021-03" db="EMBL/GenBank/DDBJ databases">
        <title>Genomic Encyclopedia of Type Strains, Phase IV (KMG-IV): sequencing the most valuable type-strain genomes for metagenomic binning, comparative biology and taxonomic classification.</title>
        <authorList>
            <person name="Goeker M."/>
        </authorList>
    </citation>
    <scope>NUCLEOTIDE SEQUENCE [LARGE SCALE GENOMIC DNA]</scope>
    <source>
        <strain evidence="2 3">DSM 6139</strain>
    </source>
</reference>
<protein>
    <recommendedName>
        <fullName evidence="1">DUF5655 domain-containing protein</fullName>
    </recommendedName>
</protein>
<proteinExistence type="predicted"/>
<dbReference type="RefSeq" id="WP_209461143.1">
    <property type="nucleotide sequence ID" value="NZ_JAGGKC010000060.1"/>
</dbReference>
<name>A0ABS4G8Z3_9CLOT</name>
<dbReference type="Pfam" id="PF18899">
    <property type="entry name" value="DUF5655"/>
    <property type="match status" value="1"/>
</dbReference>
<comment type="caution">
    <text evidence="2">The sequence shown here is derived from an EMBL/GenBank/DDBJ whole genome shotgun (WGS) entry which is preliminary data.</text>
</comment>
<organism evidence="2 3">
    <name type="scientific">Youngiibacter multivorans</name>
    <dbReference type="NCBI Taxonomy" id="937251"/>
    <lineage>
        <taxon>Bacteria</taxon>
        <taxon>Bacillati</taxon>
        <taxon>Bacillota</taxon>
        <taxon>Clostridia</taxon>
        <taxon>Eubacteriales</taxon>
        <taxon>Clostridiaceae</taxon>
        <taxon>Youngiibacter</taxon>
    </lineage>
</organism>
<evidence type="ECO:0000259" key="1">
    <source>
        <dbReference type="Pfam" id="PF18899"/>
    </source>
</evidence>
<dbReference type="EMBL" id="JAGGKC010000060">
    <property type="protein sequence ID" value="MBP1920996.1"/>
    <property type="molecule type" value="Genomic_DNA"/>
</dbReference>
<accession>A0ABS4G8Z3</accession>
<gene>
    <name evidence="2" type="ORF">J2Z34_003519</name>
</gene>
<keyword evidence="3" id="KW-1185">Reference proteome</keyword>
<dbReference type="InterPro" id="IPR043714">
    <property type="entry name" value="DUF5655"/>
</dbReference>
<evidence type="ECO:0000313" key="3">
    <source>
        <dbReference type="Proteomes" id="UP001519271"/>
    </source>
</evidence>
<sequence length="125" mass="14267">MEKLSDESISCFFREEVGRVRLFMSIREIIASVGEASEHIGKSQISFGTKRRFAWVWMPLRTGKDRPEGCIILTLALRRKAESARVVEAVEPYQGRWTHHIVISDSKDLDSEILALIEEAYIASN</sequence>
<dbReference type="Proteomes" id="UP001519271">
    <property type="component" value="Unassembled WGS sequence"/>
</dbReference>